<protein>
    <submittedName>
        <fullName evidence="1">Uncharacterized protein</fullName>
    </submittedName>
</protein>
<sequence>MPSPSFLAKAFVAGFLFGHLLIPTEKSWLFKLARSPAFDITLPILSDSNAASTRNGSLQVQDANSPRYLANDNPPVLLHPSLGNLSSSSNLTTGLHFTPTRSPTNQPTFSREISALVLPNNSNPITYRPSATQTTASTTLYYVYGVPSASARPPIPIVIPPHHPSGPDPSFQFGLTFRSLLCVSILLYHITPLIYCKWRPKRKTRMLPERVVSMIIANLERDPQSLKTCSLVSRSWTKESHQYLFHTISLSSKQSADLWFSPDTLSLADNVRSIRLSMEAIAGAERGLGRFSCVKTLRISGWRGSQHSSLVGLPPLDRTVDHLELVQPEGTPHEILTLVSFFTSLESLYITRSHQQSRCEVRATHAGDPAVVSLRFRTLRQPPVDGGGLTRPCPGNGISVWLHFDPQDIDEPLTVLLGCSDAQTTRACGRCFTGRSLAYPLSRLIHPHSGRPLSILRIDTLPEEMIGMTDSLLISLPCISPRSTKVTIERFSDIDAISVDEILPKFRSLGGVVEIGEQRIRI</sequence>
<dbReference type="Proteomes" id="UP000886501">
    <property type="component" value="Unassembled WGS sequence"/>
</dbReference>
<organism evidence="1 2">
    <name type="scientific">Thelephora ganbajun</name>
    <name type="common">Ganba fungus</name>
    <dbReference type="NCBI Taxonomy" id="370292"/>
    <lineage>
        <taxon>Eukaryota</taxon>
        <taxon>Fungi</taxon>
        <taxon>Dikarya</taxon>
        <taxon>Basidiomycota</taxon>
        <taxon>Agaricomycotina</taxon>
        <taxon>Agaricomycetes</taxon>
        <taxon>Thelephorales</taxon>
        <taxon>Thelephoraceae</taxon>
        <taxon>Thelephora</taxon>
    </lineage>
</organism>
<accession>A0ACB6ZF11</accession>
<reference evidence="1" key="2">
    <citation type="journal article" date="2020" name="Nat. Commun.">
        <title>Large-scale genome sequencing of mycorrhizal fungi provides insights into the early evolution of symbiotic traits.</title>
        <authorList>
            <person name="Miyauchi S."/>
            <person name="Kiss E."/>
            <person name="Kuo A."/>
            <person name="Drula E."/>
            <person name="Kohler A."/>
            <person name="Sanchez-Garcia M."/>
            <person name="Morin E."/>
            <person name="Andreopoulos B."/>
            <person name="Barry K.W."/>
            <person name="Bonito G."/>
            <person name="Buee M."/>
            <person name="Carver A."/>
            <person name="Chen C."/>
            <person name="Cichocki N."/>
            <person name="Clum A."/>
            <person name="Culley D."/>
            <person name="Crous P.W."/>
            <person name="Fauchery L."/>
            <person name="Girlanda M."/>
            <person name="Hayes R.D."/>
            <person name="Keri Z."/>
            <person name="LaButti K."/>
            <person name="Lipzen A."/>
            <person name="Lombard V."/>
            <person name="Magnuson J."/>
            <person name="Maillard F."/>
            <person name="Murat C."/>
            <person name="Nolan M."/>
            <person name="Ohm R.A."/>
            <person name="Pangilinan J."/>
            <person name="Pereira M.F."/>
            <person name="Perotto S."/>
            <person name="Peter M."/>
            <person name="Pfister S."/>
            <person name="Riley R."/>
            <person name="Sitrit Y."/>
            <person name="Stielow J.B."/>
            <person name="Szollosi G."/>
            <person name="Zifcakova L."/>
            <person name="Stursova M."/>
            <person name="Spatafora J.W."/>
            <person name="Tedersoo L."/>
            <person name="Vaario L.M."/>
            <person name="Yamada A."/>
            <person name="Yan M."/>
            <person name="Wang P."/>
            <person name="Xu J."/>
            <person name="Bruns T."/>
            <person name="Baldrian P."/>
            <person name="Vilgalys R."/>
            <person name="Dunand C."/>
            <person name="Henrissat B."/>
            <person name="Grigoriev I.V."/>
            <person name="Hibbett D."/>
            <person name="Nagy L.G."/>
            <person name="Martin F.M."/>
        </authorList>
    </citation>
    <scope>NUCLEOTIDE SEQUENCE</scope>
    <source>
        <strain evidence="1">P2</strain>
    </source>
</reference>
<name>A0ACB6ZF11_THEGA</name>
<gene>
    <name evidence="1" type="ORF">BDM02DRAFT_3269514</name>
</gene>
<evidence type="ECO:0000313" key="1">
    <source>
        <dbReference type="EMBL" id="KAF9648395.1"/>
    </source>
</evidence>
<keyword evidence="2" id="KW-1185">Reference proteome</keyword>
<comment type="caution">
    <text evidence="1">The sequence shown here is derived from an EMBL/GenBank/DDBJ whole genome shotgun (WGS) entry which is preliminary data.</text>
</comment>
<evidence type="ECO:0000313" key="2">
    <source>
        <dbReference type="Proteomes" id="UP000886501"/>
    </source>
</evidence>
<proteinExistence type="predicted"/>
<reference evidence="1" key="1">
    <citation type="submission" date="2019-10" db="EMBL/GenBank/DDBJ databases">
        <authorList>
            <consortium name="DOE Joint Genome Institute"/>
            <person name="Kuo A."/>
            <person name="Miyauchi S."/>
            <person name="Kiss E."/>
            <person name="Drula E."/>
            <person name="Kohler A."/>
            <person name="Sanchez-Garcia M."/>
            <person name="Andreopoulos B."/>
            <person name="Barry K.W."/>
            <person name="Bonito G."/>
            <person name="Buee M."/>
            <person name="Carver A."/>
            <person name="Chen C."/>
            <person name="Cichocki N."/>
            <person name="Clum A."/>
            <person name="Culley D."/>
            <person name="Crous P.W."/>
            <person name="Fauchery L."/>
            <person name="Girlanda M."/>
            <person name="Hayes R."/>
            <person name="Keri Z."/>
            <person name="Labutti K."/>
            <person name="Lipzen A."/>
            <person name="Lombard V."/>
            <person name="Magnuson J."/>
            <person name="Maillard F."/>
            <person name="Morin E."/>
            <person name="Murat C."/>
            <person name="Nolan M."/>
            <person name="Ohm R."/>
            <person name="Pangilinan J."/>
            <person name="Pereira M."/>
            <person name="Perotto S."/>
            <person name="Peter M."/>
            <person name="Riley R."/>
            <person name="Sitrit Y."/>
            <person name="Stielow B."/>
            <person name="Szollosi G."/>
            <person name="Zifcakova L."/>
            <person name="Stursova M."/>
            <person name="Spatafora J.W."/>
            <person name="Tedersoo L."/>
            <person name="Vaario L.-M."/>
            <person name="Yamada A."/>
            <person name="Yan M."/>
            <person name="Wang P."/>
            <person name="Xu J."/>
            <person name="Bruns T."/>
            <person name="Baldrian P."/>
            <person name="Vilgalys R."/>
            <person name="Henrissat B."/>
            <person name="Grigoriev I.V."/>
            <person name="Hibbett D."/>
            <person name="Nagy L.G."/>
            <person name="Martin F.M."/>
        </authorList>
    </citation>
    <scope>NUCLEOTIDE SEQUENCE</scope>
    <source>
        <strain evidence="1">P2</strain>
    </source>
</reference>
<dbReference type="EMBL" id="MU118014">
    <property type="protein sequence ID" value="KAF9648395.1"/>
    <property type="molecule type" value="Genomic_DNA"/>
</dbReference>